<evidence type="ECO:0000313" key="2">
    <source>
        <dbReference type="EMBL" id="RDW75452.1"/>
    </source>
</evidence>
<protein>
    <submittedName>
        <fullName evidence="2">Uncharacterized protein</fullName>
    </submittedName>
</protein>
<feature type="compositionally biased region" description="Basic and acidic residues" evidence="1">
    <location>
        <begin position="155"/>
        <end position="167"/>
    </location>
</feature>
<dbReference type="AlphaFoldDB" id="A0A3D8RMX7"/>
<name>A0A3D8RMX7_9HELO</name>
<gene>
    <name evidence="2" type="ORF">BP6252_06594</name>
</gene>
<sequence length="224" mass="24287">MPCHAHKRHPRERHACSEEEPNQPKRSLPTRVDALDHDTFRIYAAHLLDVQLPAPEANHRLEDQEERVHARHDADVDDLVTDGVFTPLATMRATRELAQLNALDDAHDDAAEPDDSVDELPVAEADDGVDEVQGGGEQEADEDEGEQADAELEDGEAHDFQHGHEQVGEDQDVVDGLGDFEPAASSGPGGAWPEVVDGGWVEVPAGGAGDHVADGEQDWDEQDG</sequence>
<dbReference type="EMBL" id="PDLM01000006">
    <property type="protein sequence ID" value="RDW75452.1"/>
    <property type="molecule type" value="Genomic_DNA"/>
</dbReference>
<accession>A0A3D8RMX7</accession>
<comment type="caution">
    <text evidence="2">The sequence shown here is derived from an EMBL/GenBank/DDBJ whole genome shotgun (WGS) entry which is preliminary data.</text>
</comment>
<feature type="compositionally biased region" description="Acidic residues" evidence="1">
    <location>
        <begin position="138"/>
        <end position="154"/>
    </location>
</feature>
<organism evidence="2 3">
    <name type="scientific">Coleophoma cylindrospora</name>
    <dbReference type="NCBI Taxonomy" id="1849047"/>
    <lineage>
        <taxon>Eukaryota</taxon>
        <taxon>Fungi</taxon>
        <taxon>Dikarya</taxon>
        <taxon>Ascomycota</taxon>
        <taxon>Pezizomycotina</taxon>
        <taxon>Leotiomycetes</taxon>
        <taxon>Helotiales</taxon>
        <taxon>Dermateaceae</taxon>
        <taxon>Coleophoma</taxon>
    </lineage>
</organism>
<feature type="region of interest" description="Disordered" evidence="1">
    <location>
        <begin position="1"/>
        <end position="31"/>
    </location>
</feature>
<feature type="compositionally biased region" description="Acidic residues" evidence="1">
    <location>
        <begin position="215"/>
        <end position="224"/>
    </location>
</feature>
<keyword evidence="3" id="KW-1185">Reference proteome</keyword>
<proteinExistence type="predicted"/>
<evidence type="ECO:0000313" key="3">
    <source>
        <dbReference type="Proteomes" id="UP000256645"/>
    </source>
</evidence>
<dbReference type="Proteomes" id="UP000256645">
    <property type="component" value="Unassembled WGS sequence"/>
</dbReference>
<feature type="compositionally biased region" description="Basic residues" evidence="1">
    <location>
        <begin position="1"/>
        <end position="12"/>
    </location>
</feature>
<evidence type="ECO:0000256" key="1">
    <source>
        <dbReference type="SAM" id="MobiDB-lite"/>
    </source>
</evidence>
<feature type="region of interest" description="Disordered" evidence="1">
    <location>
        <begin position="124"/>
        <end position="224"/>
    </location>
</feature>
<reference evidence="2 3" key="1">
    <citation type="journal article" date="2018" name="IMA Fungus">
        <title>IMA Genome-F 9: Draft genome sequence of Annulohypoxylon stygium, Aspergillus mulundensis, Berkeleyomyces basicola (syn. Thielaviopsis basicola), Ceratocystis smalleyi, two Cercospora beticola strains, Coleophoma cylindrospora, Fusarium fracticaudum, Phialophora cf. hyalina, and Morchella septimelata.</title>
        <authorList>
            <person name="Wingfield B.D."/>
            <person name="Bills G.F."/>
            <person name="Dong Y."/>
            <person name="Huang W."/>
            <person name="Nel W.J."/>
            <person name="Swalarsk-Parry B.S."/>
            <person name="Vaghefi N."/>
            <person name="Wilken P.M."/>
            <person name="An Z."/>
            <person name="de Beer Z.W."/>
            <person name="De Vos L."/>
            <person name="Chen L."/>
            <person name="Duong T.A."/>
            <person name="Gao Y."/>
            <person name="Hammerbacher A."/>
            <person name="Kikkert J.R."/>
            <person name="Li Y."/>
            <person name="Li H."/>
            <person name="Li K."/>
            <person name="Li Q."/>
            <person name="Liu X."/>
            <person name="Ma X."/>
            <person name="Naidoo K."/>
            <person name="Pethybridge S.J."/>
            <person name="Sun J."/>
            <person name="Steenkamp E.T."/>
            <person name="van der Nest M.A."/>
            <person name="van Wyk S."/>
            <person name="Wingfield M.J."/>
            <person name="Xiong C."/>
            <person name="Yue Q."/>
            <person name="Zhang X."/>
        </authorList>
    </citation>
    <scope>NUCLEOTIDE SEQUENCE [LARGE SCALE GENOMIC DNA]</scope>
    <source>
        <strain evidence="2 3">BP6252</strain>
    </source>
</reference>